<dbReference type="NCBIfam" id="TIGR03599">
    <property type="entry name" value="YloV"/>
    <property type="match status" value="1"/>
</dbReference>
<dbReference type="SMART" id="SM01121">
    <property type="entry name" value="Dak1_2"/>
    <property type="match status" value="1"/>
</dbReference>
<proteinExistence type="predicted"/>
<dbReference type="InterPro" id="IPR048394">
    <property type="entry name" value="FakA-like_M"/>
</dbReference>
<dbReference type="InterPro" id="IPR004007">
    <property type="entry name" value="DhaL_dom"/>
</dbReference>
<accession>A0A9D1AFN2</accession>
<dbReference type="InterPro" id="IPR036117">
    <property type="entry name" value="DhaL_dom_sf"/>
</dbReference>
<comment type="caution">
    <text evidence="2">The sequence shown here is derived from an EMBL/GenBank/DDBJ whole genome shotgun (WGS) entry which is preliminary data.</text>
</comment>
<evidence type="ECO:0000313" key="2">
    <source>
        <dbReference type="EMBL" id="HIR39350.1"/>
    </source>
</evidence>
<feature type="domain" description="DhaL" evidence="1">
    <location>
        <begin position="8"/>
        <end position="201"/>
    </location>
</feature>
<dbReference type="SMART" id="SM01120">
    <property type="entry name" value="Dak2"/>
    <property type="match status" value="1"/>
</dbReference>
<dbReference type="Pfam" id="PF02734">
    <property type="entry name" value="Dak2"/>
    <property type="match status" value="1"/>
</dbReference>
<dbReference type="Proteomes" id="UP000824179">
    <property type="component" value="Unassembled WGS sequence"/>
</dbReference>
<gene>
    <name evidence="2" type="ORF">IAB90_03105</name>
</gene>
<organism evidence="2 3">
    <name type="scientific">Candidatus Coproplasma stercoripullorum</name>
    <dbReference type="NCBI Taxonomy" id="2840751"/>
    <lineage>
        <taxon>Bacteria</taxon>
        <taxon>Bacillati</taxon>
        <taxon>Bacillota</taxon>
        <taxon>Clostridia</taxon>
        <taxon>Eubacteriales</taxon>
        <taxon>Candidatus Coproplasma</taxon>
    </lineage>
</organism>
<dbReference type="GO" id="GO:0004371">
    <property type="term" value="F:glycerone kinase activity"/>
    <property type="evidence" value="ECO:0007669"/>
    <property type="project" value="InterPro"/>
</dbReference>
<dbReference type="PANTHER" id="PTHR33434:SF4">
    <property type="entry name" value="PHOSPHATASE PROTEIN"/>
    <property type="match status" value="1"/>
</dbReference>
<dbReference type="Pfam" id="PF13684">
    <property type="entry name" value="FakA-like_C"/>
    <property type="match status" value="1"/>
</dbReference>
<dbReference type="AlphaFoldDB" id="A0A9D1AFN2"/>
<protein>
    <submittedName>
        <fullName evidence="2">DAK2 domain-containing protein</fullName>
    </submittedName>
</protein>
<evidence type="ECO:0000259" key="1">
    <source>
        <dbReference type="PROSITE" id="PS51480"/>
    </source>
</evidence>
<dbReference type="Pfam" id="PF21645">
    <property type="entry name" value="FakA-like_M"/>
    <property type="match status" value="1"/>
</dbReference>
<dbReference type="Gene3D" id="1.25.40.340">
    <property type="match status" value="1"/>
</dbReference>
<dbReference type="InterPro" id="IPR019986">
    <property type="entry name" value="YloV-like"/>
</dbReference>
<dbReference type="InterPro" id="IPR050270">
    <property type="entry name" value="DegV_domain_contain"/>
</dbReference>
<sequence>MQKIINCTDFRKMVTSGARMLEINRAKVDALNVFPVPDGDTGTNMSLTMQSAIAEMNACNSNHFQEICDAVSKGALRGARGNSGVITSQIFRGICSVIRECQQSFDTKTFAKALEAGTKIAYSAVSKPKEGTILTVVRLMSEAAPKLASKNKDFVDFLTALIAVGDEALAHTPELLPVLKKAGVVDSGGVGLMTIMRGFLAAVSGEDIGADDIPTDAQTPKKEPEFGDNSDIINLDLGEIEFAYCTEYFIIHLKPMTTLADIDRLKEKLMQIGDSVICIGDLELVKVHVHTNTPGIALSYALELGELDRIKIENMLEENRQLKAKLEAEKKEMGMLAICSGEGLAEIFKDLMCDRVIEGGQTMNPSAQDIASAVQKINASNVFVFPNNSNIILAAEQAKDLVTNRVIHVIPTKNVPQGFAAALAFNPEASVPVNKTNMTHAIDNVTSGLVTYAVRDTTMNGFRLKEGDIIGLDNKKILAQGSTIDETTIKLIEAMKTNDHEMITLYYGEGVTEEDAEALSQKVAEEFPECDVDFHYGGQPVYYYMVSLE</sequence>
<reference evidence="2" key="2">
    <citation type="journal article" date="2021" name="PeerJ">
        <title>Extensive microbial diversity within the chicken gut microbiome revealed by metagenomics and culture.</title>
        <authorList>
            <person name="Gilroy R."/>
            <person name="Ravi A."/>
            <person name="Getino M."/>
            <person name="Pursley I."/>
            <person name="Horton D.L."/>
            <person name="Alikhan N.F."/>
            <person name="Baker D."/>
            <person name="Gharbi K."/>
            <person name="Hall N."/>
            <person name="Watson M."/>
            <person name="Adriaenssens E.M."/>
            <person name="Foster-Nyarko E."/>
            <person name="Jarju S."/>
            <person name="Secka A."/>
            <person name="Antonio M."/>
            <person name="Oren A."/>
            <person name="Chaudhuri R.R."/>
            <person name="La Ragione R."/>
            <person name="Hildebrand F."/>
            <person name="Pallen M.J."/>
        </authorList>
    </citation>
    <scope>NUCLEOTIDE SEQUENCE</scope>
    <source>
        <strain evidence="2">ChiW25-3613</strain>
    </source>
</reference>
<dbReference type="SUPFAM" id="SSF101473">
    <property type="entry name" value="DhaL-like"/>
    <property type="match status" value="1"/>
</dbReference>
<dbReference type="PROSITE" id="PS51480">
    <property type="entry name" value="DHAL"/>
    <property type="match status" value="1"/>
</dbReference>
<dbReference type="PANTHER" id="PTHR33434">
    <property type="entry name" value="DEGV DOMAIN-CONTAINING PROTEIN DR_1986-RELATED"/>
    <property type="match status" value="1"/>
</dbReference>
<reference evidence="2" key="1">
    <citation type="submission" date="2020-10" db="EMBL/GenBank/DDBJ databases">
        <authorList>
            <person name="Gilroy R."/>
        </authorList>
    </citation>
    <scope>NUCLEOTIDE SEQUENCE</scope>
    <source>
        <strain evidence="2">ChiW25-3613</strain>
    </source>
</reference>
<dbReference type="GO" id="GO:0006071">
    <property type="term" value="P:glycerol metabolic process"/>
    <property type="evidence" value="ECO:0007669"/>
    <property type="project" value="InterPro"/>
</dbReference>
<name>A0A9D1AFN2_9FIRM</name>
<dbReference type="EMBL" id="DVHB01000058">
    <property type="protein sequence ID" value="HIR39350.1"/>
    <property type="molecule type" value="Genomic_DNA"/>
</dbReference>
<dbReference type="InterPro" id="IPR033470">
    <property type="entry name" value="FakA-like_C"/>
</dbReference>
<evidence type="ECO:0000313" key="3">
    <source>
        <dbReference type="Proteomes" id="UP000824179"/>
    </source>
</evidence>